<evidence type="ECO:0000256" key="1">
    <source>
        <dbReference type="ARBA" id="ARBA00001968"/>
    </source>
</evidence>
<dbReference type="Proteomes" id="UP001459277">
    <property type="component" value="Unassembled WGS sequence"/>
</dbReference>
<keyword evidence="7" id="KW-0539">Nucleus</keyword>
<protein>
    <recommendedName>
        <fullName evidence="12">DDE Tnp4 domain-containing protein</fullName>
    </recommendedName>
</protein>
<name>A0AAW2CSB9_9ROSI</name>
<evidence type="ECO:0000313" key="10">
    <source>
        <dbReference type="EMBL" id="KAL0000433.1"/>
    </source>
</evidence>
<keyword evidence="6" id="KW-0378">Hydrolase</keyword>
<comment type="subcellular location">
    <subcellularLocation>
        <location evidence="2">Nucleus</location>
    </subcellularLocation>
</comment>
<gene>
    <name evidence="10" type="ORF">SO802_014214</name>
</gene>
<evidence type="ECO:0000259" key="8">
    <source>
        <dbReference type="Pfam" id="PF13359"/>
    </source>
</evidence>
<keyword evidence="11" id="KW-1185">Reference proteome</keyword>
<organism evidence="10 11">
    <name type="scientific">Lithocarpus litseifolius</name>
    <dbReference type="NCBI Taxonomy" id="425828"/>
    <lineage>
        <taxon>Eukaryota</taxon>
        <taxon>Viridiplantae</taxon>
        <taxon>Streptophyta</taxon>
        <taxon>Embryophyta</taxon>
        <taxon>Tracheophyta</taxon>
        <taxon>Spermatophyta</taxon>
        <taxon>Magnoliopsida</taxon>
        <taxon>eudicotyledons</taxon>
        <taxon>Gunneridae</taxon>
        <taxon>Pentapetalae</taxon>
        <taxon>rosids</taxon>
        <taxon>fabids</taxon>
        <taxon>Fagales</taxon>
        <taxon>Fagaceae</taxon>
        <taxon>Lithocarpus</taxon>
    </lineage>
</organism>
<accession>A0AAW2CSB9</accession>
<dbReference type="PANTHER" id="PTHR22930:SF221">
    <property type="entry name" value="NUCLEASE HARBI1"/>
    <property type="match status" value="1"/>
</dbReference>
<comment type="cofactor">
    <cofactor evidence="1">
        <name>a divalent metal cation</name>
        <dbReference type="ChEBI" id="CHEBI:60240"/>
    </cofactor>
</comment>
<dbReference type="Pfam" id="PF26138">
    <property type="entry name" value="DUF8040"/>
    <property type="match status" value="1"/>
</dbReference>
<dbReference type="GO" id="GO:0016787">
    <property type="term" value="F:hydrolase activity"/>
    <property type="evidence" value="ECO:0007669"/>
    <property type="project" value="UniProtKB-KW"/>
</dbReference>
<dbReference type="GO" id="GO:0046872">
    <property type="term" value="F:metal ion binding"/>
    <property type="evidence" value="ECO:0007669"/>
    <property type="project" value="UniProtKB-KW"/>
</dbReference>
<dbReference type="GO" id="GO:0004518">
    <property type="term" value="F:nuclease activity"/>
    <property type="evidence" value="ECO:0007669"/>
    <property type="project" value="UniProtKB-KW"/>
</dbReference>
<proteinExistence type="inferred from homology"/>
<comment type="caution">
    <text evidence="10">The sequence shown here is derived from an EMBL/GenBank/DDBJ whole genome shotgun (WGS) entry which is preliminary data.</text>
</comment>
<dbReference type="AlphaFoldDB" id="A0AAW2CSB9"/>
<evidence type="ECO:0000256" key="2">
    <source>
        <dbReference type="ARBA" id="ARBA00004123"/>
    </source>
</evidence>
<feature type="domain" description="DUF8040" evidence="9">
    <location>
        <begin position="35"/>
        <end position="120"/>
    </location>
</feature>
<dbReference type="PANTHER" id="PTHR22930">
    <property type="match status" value="1"/>
</dbReference>
<keyword evidence="4" id="KW-0540">Nuclease</keyword>
<evidence type="ECO:0008006" key="12">
    <source>
        <dbReference type="Google" id="ProtNLM"/>
    </source>
</evidence>
<dbReference type="InterPro" id="IPR027806">
    <property type="entry name" value="HARBI1_dom"/>
</dbReference>
<dbReference type="InterPro" id="IPR045249">
    <property type="entry name" value="HARBI1-like"/>
</dbReference>
<evidence type="ECO:0000256" key="6">
    <source>
        <dbReference type="ARBA" id="ARBA00022801"/>
    </source>
</evidence>
<dbReference type="EMBL" id="JAZDWU010000005">
    <property type="protein sequence ID" value="KAL0000433.1"/>
    <property type="molecule type" value="Genomic_DNA"/>
</dbReference>
<evidence type="ECO:0000313" key="11">
    <source>
        <dbReference type="Proteomes" id="UP001459277"/>
    </source>
</evidence>
<dbReference type="InterPro" id="IPR058353">
    <property type="entry name" value="DUF8040"/>
</dbReference>
<evidence type="ECO:0000256" key="5">
    <source>
        <dbReference type="ARBA" id="ARBA00022723"/>
    </source>
</evidence>
<dbReference type="GO" id="GO:0005634">
    <property type="term" value="C:nucleus"/>
    <property type="evidence" value="ECO:0007669"/>
    <property type="project" value="UniProtKB-SubCell"/>
</dbReference>
<dbReference type="Pfam" id="PF13359">
    <property type="entry name" value="DDE_Tnp_4"/>
    <property type="match status" value="1"/>
</dbReference>
<evidence type="ECO:0000259" key="9">
    <source>
        <dbReference type="Pfam" id="PF26138"/>
    </source>
</evidence>
<evidence type="ECO:0000256" key="7">
    <source>
        <dbReference type="ARBA" id="ARBA00023242"/>
    </source>
</evidence>
<keyword evidence="5" id="KW-0479">Metal-binding</keyword>
<evidence type="ECO:0000256" key="4">
    <source>
        <dbReference type="ARBA" id="ARBA00022722"/>
    </source>
</evidence>
<sequence length="353" mass="40253">MQGVLLRCAGDAEFEISDDIVLAAYVVGCASVVAYVETYMNKVLMHTNIQTGMSSHVFRQLCHTLRTRYGYDDTKRVCLEESVAMTLTLLGNSMGNRMMQDRFQHSGETVHRHVATVVTLLATVMATDIIKPTDPTFRTVPSLEEQHSYRGRKRATIVNCMCACDFDMKFTFACVGWEGSARDTRIFLNCLNNESDNFPKPPPGNYYLVDSGYPMKSGFLAPYKGERYHMPDFQRGVELHHLEERFNYLHSSLRSVIERTFGVWKNRWKILRCMPAFHIRTQNYIIVDTMVLHNFIRAHDQNDVNPGRLARGTCGSSENGHYDGVADVVSYLDEAEMKQVWNSITASICMNHN</sequence>
<evidence type="ECO:0000256" key="3">
    <source>
        <dbReference type="ARBA" id="ARBA00006958"/>
    </source>
</evidence>
<feature type="domain" description="DDE Tnp4" evidence="8">
    <location>
        <begin position="141"/>
        <end position="294"/>
    </location>
</feature>
<reference evidence="10 11" key="1">
    <citation type="submission" date="2024-01" db="EMBL/GenBank/DDBJ databases">
        <title>A telomere-to-telomere, gap-free genome of sweet tea (Lithocarpus litseifolius).</title>
        <authorList>
            <person name="Zhou J."/>
        </authorList>
    </citation>
    <scope>NUCLEOTIDE SEQUENCE [LARGE SCALE GENOMIC DNA]</scope>
    <source>
        <strain evidence="10">Zhou-2022a</strain>
        <tissue evidence="10">Leaf</tissue>
    </source>
</reference>
<comment type="similarity">
    <text evidence="3">Belongs to the HARBI1 family.</text>
</comment>